<dbReference type="GeneID" id="98657487"/>
<keyword evidence="6 8" id="KW-1133">Transmembrane helix</keyword>
<dbReference type="AlphaFoldDB" id="A0A6N6NSS1"/>
<feature type="transmembrane region" description="Helical" evidence="8">
    <location>
        <begin position="301"/>
        <end position="320"/>
    </location>
</feature>
<name>A0A6N6NSS1_9ACTN</name>
<feature type="transmembrane region" description="Helical" evidence="8">
    <location>
        <begin position="352"/>
        <end position="371"/>
    </location>
</feature>
<evidence type="ECO:0000259" key="9">
    <source>
        <dbReference type="Pfam" id="PF13231"/>
    </source>
</evidence>
<keyword evidence="2" id="KW-1003">Cell membrane</keyword>
<organism evidence="10 11">
    <name type="scientific">Ellagibacter isourolithinifaciens</name>
    <dbReference type="NCBI Taxonomy" id="2137581"/>
    <lineage>
        <taxon>Bacteria</taxon>
        <taxon>Bacillati</taxon>
        <taxon>Actinomycetota</taxon>
        <taxon>Coriobacteriia</taxon>
        <taxon>Eggerthellales</taxon>
        <taxon>Eggerthellaceae</taxon>
        <taxon>Ellagibacter</taxon>
    </lineage>
</organism>
<feature type="domain" description="Glycosyltransferase RgtA/B/C/D-like" evidence="9">
    <location>
        <begin position="97"/>
        <end position="252"/>
    </location>
</feature>
<evidence type="ECO:0000256" key="1">
    <source>
        <dbReference type="ARBA" id="ARBA00004651"/>
    </source>
</evidence>
<dbReference type="InterPro" id="IPR050297">
    <property type="entry name" value="LipidA_mod_glycosyltrf_83"/>
</dbReference>
<accession>A0A6N6NSS1</accession>
<evidence type="ECO:0000313" key="11">
    <source>
        <dbReference type="Proteomes" id="UP000468668"/>
    </source>
</evidence>
<keyword evidence="4" id="KW-0808">Transferase</keyword>
<dbReference type="GO" id="GO:0005886">
    <property type="term" value="C:plasma membrane"/>
    <property type="evidence" value="ECO:0007669"/>
    <property type="project" value="UniProtKB-SubCell"/>
</dbReference>
<feature type="transmembrane region" description="Helical" evidence="8">
    <location>
        <begin position="150"/>
        <end position="169"/>
    </location>
</feature>
<dbReference type="PANTHER" id="PTHR33908:SF11">
    <property type="entry name" value="MEMBRANE PROTEIN"/>
    <property type="match status" value="1"/>
</dbReference>
<dbReference type="RefSeq" id="WP_158049083.1">
    <property type="nucleotide sequence ID" value="NZ_WAJR01000005.1"/>
</dbReference>
<keyword evidence="3" id="KW-0328">Glycosyltransferase</keyword>
<proteinExistence type="predicted"/>
<dbReference type="GO" id="GO:0009103">
    <property type="term" value="P:lipopolysaccharide biosynthetic process"/>
    <property type="evidence" value="ECO:0007669"/>
    <property type="project" value="UniProtKB-ARBA"/>
</dbReference>
<keyword evidence="7 8" id="KW-0472">Membrane</keyword>
<comment type="subcellular location">
    <subcellularLocation>
        <location evidence="1">Cell membrane</location>
        <topology evidence="1">Multi-pass membrane protein</topology>
    </subcellularLocation>
</comment>
<dbReference type="Proteomes" id="UP000468668">
    <property type="component" value="Unassembled WGS sequence"/>
</dbReference>
<keyword evidence="11" id="KW-1185">Reference proteome</keyword>
<evidence type="ECO:0000256" key="4">
    <source>
        <dbReference type="ARBA" id="ARBA00022679"/>
    </source>
</evidence>
<reference evidence="10 11" key="1">
    <citation type="submission" date="2019-09" db="EMBL/GenBank/DDBJ databases">
        <title>Whole genome shotgun sequencing (WGS) of Ellagibacter isourolithinifaciens DSM 104140(T) and Adlercreutzia muris DSM 29508(T).</title>
        <authorList>
            <person name="Stoll D.A."/>
            <person name="Danylec N."/>
            <person name="Huch M."/>
        </authorList>
    </citation>
    <scope>NUCLEOTIDE SEQUENCE [LARGE SCALE GENOMIC DNA]</scope>
    <source>
        <strain evidence="10 11">DSM 104140</strain>
    </source>
</reference>
<dbReference type="EMBL" id="WAJR01000005">
    <property type="protein sequence ID" value="KAB1641594.1"/>
    <property type="molecule type" value="Genomic_DNA"/>
</dbReference>
<sequence>MNPTQGLLNNRASWAYVAIAIVMVAQLIASFCFSLNKTGLFQDESWTFVLANGTWLGVGPENGVLYHDGDPYRDYASVGSFLEIDVPQIFENQTNDNHPPLSYLLFSFAYSLFPGSVALPIGVMLNALYLTCATPLLFGIARRLGAGDPLALVVAVGWAFSVGTIDCVLFLRMYALLTFFFVALTYVVVRIVVDESNARWFVALGVTCALGFLTQYFFLMYAFTLCLGMGILLLARKKVHRAIAFGASAIAGIAIGYAVFPTSIDHILHSGRGSNALNAAVSGNGFGNHLIRDWGWINSELFANLLPAFVAALAILAVIARLMRRHQREMGAHGKPSSSHAFGEKGLAVTEYLLIAVAGVLFVVMVARVAPFASNRYLMSGYPIVFSSALLGLAKLADAAFVGRAPWVPVAAVSACALAFCLIGFVTVGPRYLNWEDQPAASLSDNTTTSVCLWSANPDDQTILPYVLEYEDNLYFNDFGAFSSYDFASLDKFTLFVQYPFYDSNFAEALSGRGFTVEDEGVAGEYFRAYTVAK</sequence>
<evidence type="ECO:0000256" key="6">
    <source>
        <dbReference type="ARBA" id="ARBA00022989"/>
    </source>
</evidence>
<dbReference type="InterPro" id="IPR038731">
    <property type="entry name" value="RgtA/B/C-like"/>
</dbReference>
<protein>
    <recommendedName>
        <fullName evidence="9">Glycosyltransferase RgtA/B/C/D-like domain-containing protein</fullName>
    </recommendedName>
</protein>
<evidence type="ECO:0000256" key="8">
    <source>
        <dbReference type="SAM" id="Phobius"/>
    </source>
</evidence>
<feature type="transmembrane region" description="Helical" evidence="8">
    <location>
        <begin position="213"/>
        <end position="235"/>
    </location>
</feature>
<dbReference type="OrthoDB" id="5437149at2"/>
<feature type="transmembrane region" description="Helical" evidence="8">
    <location>
        <begin position="103"/>
        <end position="130"/>
    </location>
</feature>
<evidence type="ECO:0000256" key="3">
    <source>
        <dbReference type="ARBA" id="ARBA00022676"/>
    </source>
</evidence>
<comment type="caution">
    <text evidence="10">The sequence shown here is derived from an EMBL/GenBank/DDBJ whole genome shotgun (WGS) entry which is preliminary data.</text>
</comment>
<evidence type="ECO:0000256" key="5">
    <source>
        <dbReference type="ARBA" id="ARBA00022692"/>
    </source>
</evidence>
<feature type="transmembrane region" description="Helical" evidence="8">
    <location>
        <begin position="174"/>
        <end position="193"/>
    </location>
</feature>
<dbReference type="Pfam" id="PF13231">
    <property type="entry name" value="PMT_2"/>
    <property type="match status" value="1"/>
</dbReference>
<dbReference type="PANTHER" id="PTHR33908">
    <property type="entry name" value="MANNOSYLTRANSFERASE YKCB-RELATED"/>
    <property type="match status" value="1"/>
</dbReference>
<evidence type="ECO:0000256" key="7">
    <source>
        <dbReference type="ARBA" id="ARBA00023136"/>
    </source>
</evidence>
<gene>
    <name evidence="10" type="ORF">F8C90_03595</name>
</gene>
<evidence type="ECO:0000313" key="10">
    <source>
        <dbReference type="EMBL" id="KAB1641594.1"/>
    </source>
</evidence>
<feature type="transmembrane region" description="Helical" evidence="8">
    <location>
        <begin position="12"/>
        <end position="35"/>
    </location>
</feature>
<keyword evidence="5 8" id="KW-0812">Transmembrane</keyword>
<evidence type="ECO:0000256" key="2">
    <source>
        <dbReference type="ARBA" id="ARBA00022475"/>
    </source>
</evidence>
<feature type="transmembrane region" description="Helical" evidence="8">
    <location>
        <begin position="242"/>
        <end position="260"/>
    </location>
</feature>
<dbReference type="GO" id="GO:0016763">
    <property type="term" value="F:pentosyltransferase activity"/>
    <property type="evidence" value="ECO:0007669"/>
    <property type="project" value="TreeGrafter"/>
</dbReference>
<feature type="transmembrane region" description="Helical" evidence="8">
    <location>
        <begin position="406"/>
        <end position="428"/>
    </location>
</feature>